<reference evidence="2" key="1">
    <citation type="submission" date="2019-12" db="EMBL/GenBank/DDBJ databases">
        <title>An insight into the sialome of adult female Ixodes ricinus ticks feeding for 6 days.</title>
        <authorList>
            <person name="Perner J."/>
            <person name="Ribeiro J.M.C."/>
        </authorList>
    </citation>
    <scope>NUCLEOTIDE SEQUENCE</scope>
    <source>
        <strain evidence="2">Semi-engorged</strain>
        <tissue evidence="2">Salivary glands</tissue>
    </source>
</reference>
<accession>A0A6B0TZY2</accession>
<sequence length="76" mass="8502">MRVWVALISVGNLVGVHTFGSVFFSRRVLLCRGQCVWHNRKHLKMTVLNFALWCCLDAIGFSQAASILPLRLSGIS</sequence>
<proteinExistence type="predicted"/>
<feature type="transmembrane region" description="Helical" evidence="1">
    <location>
        <begin position="6"/>
        <end position="25"/>
    </location>
</feature>
<feature type="transmembrane region" description="Helical" evidence="1">
    <location>
        <begin position="46"/>
        <end position="68"/>
    </location>
</feature>
<dbReference type="AlphaFoldDB" id="A0A6B0TZY2"/>
<keyword evidence="1" id="KW-0812">Transmembrane</keyword>
<protein>
    <submittedName>
        <fullName evidence="2">Putative secreted protein</fullName>
    </submittedName>
</protein>
<keyword evidence="1" id="KW-0472">Membrane</keyword>
<evidence type="ECO:0000256" key="1">
    <source>
        <dbReference type="SAM" id="Phobius"/>
    </source>
</evidence>
<organism evidence="2">
    <name type="scientific">Ixodes ricinus</name>
    <name type="common">Common tick</name>
    <name type="synonym">Acarus ricinus</name>
    <dbReference type="NCBI Taxonomy" id="34613"/>
    <lineage>
        <taxon>Eukaryota</taxon>
        <taxon>Metazoa</taxon>
        <taxon>Ecdysozoa</taxon>
        <taxon>Arthropoda</taxon>
        <taxon>Chelicerata</taxon>
        <taxon>Arachnida</taxon>
        <taxon>Acari</taxon>
        <taxon>Parasitiformes</taxon>
        <taxon>Ixodida</taxon>
        <taxon>Ixodoidea</taxon>
        <taxon>Ixodidae</taxon>
        <taxon>Ixodinae</taxon>
        <taxon>Ixodes</taxon>
    </lineage>
</organism>
<name>A0A6B0TZY2_IXORI</name>
<dbReference type="EMBL" id="GIFC01001458">
    <property type="protein sequence ID" value="MXU83541.1"/>
    <property type="molecule type" value="Transcribed_RNA"/>
</dbReference>
<keyword evidence="1" id="KW-1133">Transmembrane helix</keyword>
<evidence type="ECO:0000313" key="2">
    <source>
        <dbReference type="EMBL" id="MXU83541.1"/>
    </source>
</evidence>